<protein>
    <submittedName>
        <fullName evidence="8">Cytochrome P450 oxidoreductase-like protein</fullName>
    </submittedName>
</protein>
<dbReference type="PANTHER" id="PTHR46300:SF2">
    <property type="entry name" value="CYTOCHROME P450 MONOOXYGENASE ALNH-RELATED"/>
    <property type="match status" value="1"/>
</dbReference>
<keyword evidence="6 7" id="KW-0349">Heme</keyword>
<sequence>MAIPSFQTFMLWTVLLPSICYILYKVPRLGRREKYLPPGPPTLPILGNAHLIPGSGMFRKFKDWGDQYGSVYSLKIGVSTMVVLNDPRAVYELLNVRRVSFNDRPSDEQWDLVFQDLNFAIMHSNDVWRAVRKLLSNLLSPKILDGKLAKIQEAEVSRLMLDLLETPEEFKTSVQRTTFSTATVVLYGHSIPDWKSCWGSDFLDAIAETSVAIQPGSYLPTAHFPLLKLIPDSWVPSKRLAKKTHIHIRQTFVNARQLVDERRRNGDIRESLADQYLDGQVKLDVPLTDAQVDWTLLGTAHQAASETTASATMVNILLLATHKHVQEKAREELDRVCGTERMPQWSDAKDLPYITCIVKEGLRIKPVIPAGLPYRAKEDVWYEGMLIPKDATIVLPAWSLNYSNYANPSIYDPDRYVNHKKSSMDYVTGADYENRDHYTFGAGMRMCVGMHLADRTLWRTVARMLWAFRIEPPIDENGNLVELDLEAFHEGLVYCPLPYKVRFIPRSEKHAEVVRNSFAEVKDYLKQWE</sequence>
<evidence type="ECO:0000256" key="7">
    <source>
        <dbReference type="RuleBase" id="RU000461"/>
    </source>
</evidence>
<keyword evidence="5 7" id="KW-0503">Monooxygenase</keyword>
<evidence type="ECO:0000313" key="9">
    <source>
        <dbReference type="Proteomes" id="UP000700596"/>
    </source>
</evidence>
<keyword evidence="4 6" id="KW-0408">Iron</keyword>
<keyword evidence="9" id="KW-1185">Reference proteome</keyword>
<dbReference type="InterPro" id="IPR002401">
    <property type="entry name" value="Cyt_P450_E_grp-I"/>
</dbReference>
<accession>A0A9P9DJC0</accession>
<dbReference type="GO" id="GO:0005506">
    <property type="term" value="F:iron ion binding"/>
    <property type="evidence" value="ECO:0007669"/>
    <property type="project" value="InterPro"/>
</dbReference>
<dbReference type="PROSITE" id="PS00086">
    <property type="entry name" value="CYTOCHROME_P450"/>
    <property type="match status" value="1"/>
</dbReference>
<dbReference type="OrthoDB" id="1103324at2759"/>
<evidence type="ECO:0000256" key="6">
    <source>
        <dbReference type="PIRSR" id="PIRSR602401-1"/>
    </source>
</evidence>
<evidence type="ECO:0000256" key="4">
    <source>
        <dbReference type="ARBA" id="ARBA00023004"/>
    </source>
</evidence>
<dbReference type="Proteomes" id="UP000700596">
    <property type="component" value="Unassembled WGS sequence"/>
</dbReference>
<evidence type="ECO:0000256" key="3">
    <source>
        <dbReference type="ARBA" id="ARBA00023002"/>
    </source>
</evidence>
<evidence type="ECO:0000313" key="8">
    <source>
        <dbReference type="EMBL" id="KAH7120012.1"/>
    </source>
</evidence>
<dbReference type="PRINTS" id="PR00463">
    <property type="entry name" value="EP450I"/>
</dbReference>
<evidence type="ECO:0000256" key="1">
    <source>
        <dbReference type="ARBA" id="ARBA00010617"/>
    </source>
</evidence>
<dbReference type="GO" id="GO:0016705">
    <property type="term" value="F:oxidoreductase activity, acting on paired donors, with incorporation or reduction of molecular oxygen"/>
    <property type="evidence" value="ECO:0007669"/>
    <property type="project" value="InterPro"/>
</dbReference>
<feature type="binding site" description="axial binding residue" evidence="6">
    <location>
        <position position="447"/>
    </location>
    <ligand>
        <name>heme</name>
        <dbReference type="ChEBI" id="CHEBI:30413"/>
    </ligand>
    <ligandPart>
        <name>Fe</name>
        <dbReference type="ChEBI" id="CHEBI:18248"/>
    </ligandPart>
</feature>
<proteinExistence type="inferred from homology"/>
<dbReference type="InterPro" id="IPR050364">
    <property type="entry name" value="Cytochrome_P450_fung"/>
</dbReference>
<keyword evidence="2 6" id="KW-0479">Metal-binding</keyword>
<evidence type="ECO:0000256" key="2">
    <source>
        <dbReference type="ARBA" id="ARBA00022723"/>
    </source>
</evidence>
<dbReference type="SUPFAM" id="SSF48264">
    <property type="entry name" value="Cytochrome P450"/>
    <property type="match status" value="1"/>
</dbReference>
<organism evidence="8 9">
    <name type="scientific">Dendryphion nanum</name>
    <dbReference type="NCBI Taxonomy" id="256645"/>
    <lineage>
        <taxon>Eukaryota</taxon>
        <taxon>Fungi</taxon>
        <taxon>Dikarya</taxon>
        <taxon>Ascomycota</taxon>
        <taxon>Pezizomycotina</taxon>
        <taxon>Dothideomycetes</taxon>
        <taxon>Pleosporomycetidae</taxon>
        <taxon>Pleosporales</taxon>
        <taxon>Torulaceae</taxon>
        <taxon>Dendryphion</taxon>
    </lineage>
</organism>
<gene>
    <name evidence="8" type="ORF">B0J11DRAFT_535046</name>
</gene>
<reference evidence="8" key="1">
    <citation type="journal article" date="2021" name="Nat. Commun.">
        <title>Genetic determinants of endophytism in the Arabidopsis root mycobiome.</title>
        <authorList>
            <person name="Mesny F."/>
            <person name="Miyauchi S."/>
            <person name="Thiergart T."/>
            <person name="Pickel B."/>
            <person name="Atanasova L."/>
            <person name="Karlsson M."/>
            <person name="Huettel B."/>
            <person name="Barry K.W."/>
            <person name="Haridas S."/>
            <person name="Chen C."/>
            <person name="Bauer D."/>
            <person name="Andreopoulos W."/>
            <person name="Pangilinan J."/>
            <person name="LaButti K."/>
            <person name="Riley R."/>
            <person name="Lipzen A."/>
            <person name="Clum A."/>
            <person name="Drula E."/>
            <person name="Henrissat B."/>
            <person name="Kohler A."/>
            <person name="Grigoriev I.V."/>
            <person name="Martin F.M."/>
            <person name="Hacquard S."/>
        </authorList>
    </citation>
    <scope>NUCLEOTIDE SEQUENCE</scope>
    <source>
        <strain evidence="8">MPI-CAGE-CH-0243</strain>
    </source>
</reference>
<dbReference type="Gene3D" id="1.10.630.10">
    <property type="entry name" value="Cytochrome P450"/>
    <property type="match status" value="1"/>
</dbReference>
<evidence type="ECO:0000256" key="5">
    <source>
        <dbReference type="ARBA" id="ARBA00023033"/>
    </source>
</evidence>
<dbReference type="GO" id="GO:0004497">
    <property type="term" value="F:monooxygenase activity"/>
    <property type="evidence" value="ECO:0007669"/>
    <property type="project" value="UniProtKB-KW"/>
</dbReference>
<name>A0A9P9DJC0_9PLEO</name>
<comment type="similarity">
    <text evidence="1 7">Belongs to the cytochrome P450 family.</text>
</comment>
<dbReference type="EMBL" id="JAGMWT010000011">
    <property type="protein sequence ID" value="KAH7120012.1"/>
    <property type="molecule type" value="Genomic_DNA"/>
</dbReference>
<dbReference type="PRINTS" id="PR00385">
    <property type="entry name" value="P450"/>
</dbReference>
<dbReference type="InterPro" id="IPR017972">
    <property type="entry name" value="Cyt_P450_CS"/>
</dbReference>
<dbReference type="InterPro" id="IPR036396">
    <property type="entry name" value="Cyt_P450_sf"/>
</dbReference>
<dbReference type="AlphaFoldDB" id="A0A9P9DJC0"/>
<comment type="cofactor">
    <cofactor evidence="6">
        <name>heme</name>
        <dbReference type="ChEBI" id="CHEBI:30413"/>
    </cofactor>
</comment>
<dbReference type="InterPro" id="IPR001128">
    <property type="entry name" value="Cyt_P450"/>
</dbReference>
<keyword evidence="3 7" id="KW-0560">Oxidoreductase</keyword>
<comment type="caution">
    <text evidence="8">The sequence shown here is derived from an EMBL/GenBank/DDBJ whole genome shotgun (WGS) entry which is preliminary data.</text>
</comment>
<dbReference type="Pfam" id="PF00067">
    <property type="entry name" value="p450"/>
    <property type="match status" value="1"/>
</dbReference>
<dbReference type="PANTHER" id="PTHR46300">
    <property type="entry name" value="P450, PUTATIVE (EUROFUNG)-RELATED-RELATED"/>
    <property type="match status" value="1"/>
</dbReference>
<dbReference type="GO" id="GO:0020037">
    <property type="term" value="F:heme binding"/>
    <property type="evidence" value="ECO:0007669"/>
    <property type="project" value="InterPro"/>
</dbReference>